<keyword evidence="6" id="KW-0143">Chaperone</keyword>
<evidence type="ECO:0000256" key="6">
    <source>
        <dbReference type="ARBA" id="ARBA00023186"/>
    </source>
</evidence>
<keyword evidence="4" id="KW-0433">Leucine-rich repeat</keyword>
<evidence type="ECO:0000256" key="1">
    <source>
        <dbReference type="ARBA" id="ARBA00004245"/>
    </source>
</evidence>
<dbReference type="SUPFAM" id="SSF52058">
    <property type="entry name" value="L domain-like"/>
    <property type="match status" value="1"/>
</dbReference>
<protein>
    <recommendedName>
        <fullName evidence="13">Tubulin-folding cofactor E</fullName>
    </recommendedName>
</protein>
<comment type="caution">
    <text evidence="11">The sequence shown here is derived from an EMBL/GenBank/DDBJ whole genome shotgun (WGS) entry which is preliminary data.</text>
</comment>
<dbReference type="CDD" id="cd17044">
    <property type="entry name" value="Ubl_TBCE"/>
    <property type="match status" value="1"/>
</dbReference>
<gene>
    <name evidence="11" type="ORF">AKO1_014026</name>
</gene>
<dbReference type="PROSITE" id="PS50053">
    <property type="entry name" value="UBIQUITIN_2"/>
    <property type="match status" value="1"/>
</dbReference>
<dbReference type="SMART" id="SM01052">
    <property type="entry name" value="CAP_GLY"/>
    <property type="match status" value="1"/>
</dbReference>
<feature type="region of interest" description="Disordered" evidence="8">
    <location>
        <begin position="519"/>
        <end position="539"/>
    </location>
</feature>
<dbReference type="EMBL" id="JAOPGA020000995">
    <property type="protein sequence ID" value="KAL0483820.1"/>
    <property type="molecule type" value="Genomic_DNA"/>
</dbReference>
<dbReference type="InterPro" id="IPR001611">
    <property type="entry name" value="Leu-rich_rpt"/>
</dbReference>
<keyword evidence="7" id="KW-0206">Cytoskeleton</keyword>
<evidence type="ECO:0000313" key="12">
    <source>
        <dbReference type="Proteomes" id="UP001431209"/>
    </source>
</evidence>
<dbReference type="PROSITE" id="PS50245">
    <property type="entry name" value="CAP_GLY_2"/>
    <property type="match status" value="1"/>
</dbReference>
<proteinExistence type="inferred from homology"/>
<evidence type="ECO:0000256" key="4">
    <source>
        <dbReference type="ARBA" id="ARBA00022614"/>
    </source>
</evidence>
<comment type="subcellular location">
    <subcellularLocation>
        <location evidence="1">Cytoplasm</location>
        <location evidence="1">Cytoskeleton</location>
    </subcellularLocation>
</comment>
<dbReference type="Gene3D" id="3.80.10.10">
    <property type="entry name" value="Ribonuclease Inhibitor"/>
    <property type="match status" value="2"/>
</dbReference>
<feature type="domain" description="CAP-Gly" evidence="10">
    <location>
        <begin position="33"/>
        <end position="76"/>
    </location>
</feature>
<dbReference type="Pfam" id="PF01302">
    <property type="entry name" value="CAP_GLY"/>
    <property type="match status" value="1"/>
</dbReference>
<dbReference type="Gene3D" id="2.30.30.190">
    <property type="entry name" value="CAP Gly-rich-like domain"/>
    <property type="match status" value="1"/>
</dbReference>
<dbReference type="InterPro" id="IPR032675">
    <property type="entry name" value="LRR_dom_sf"/>
</dbReference>
<evidence type="ECO:0000256" key="3">
    <source>
        <dbReference type="ARBA" id="ARBA00022490"/>
    </source>
</evidence>
<dbReference type="PROSITE" id="PS51450">
    <property type="entry name" value="LRR"/>
    <property type="match status" value="1"/>
</dbReference>
<evidence type="ECO:0000256" key="7">
    <source>
        <dbReference type="ARBA" id="ARBA00023212"/>
    </source>
</evidence>
<dbReference type="InterPro" id="IPR036859">
    <property type="entry name" value="CAP-Gly_dom_sf"/>
</dbReference>
<evidence type="ECO:0008006" key="13">
    <source>
        <dbReference type="Google" id="ProtNLM"/>
    </source>
</evidence>
<evidence type="ECO:0000256" key="2">
    <source>
        <dbReference type="ARBA" id="ARBA00006286"/>
    </source>
</evidence>
<organism evidence="11 12">
    <name type="scientific">Acrasis kona</name>
    <dbReference type="NCBI Taxonomy" id="1008807"/>
    <lineage>
        <taxon>Eukaryota</taxon>
        <taxon>Discoba</taxon>
        <taxon>Heterolobosea</taxon>
        <taxon>Tetramitia</taxon>
        <taxon>Eutetramitia</taxon>
        <taxon>Acrasidae</taxon>
        <taxon>Acrasis</taxon>
    </lineage>
</organism>
<evidence type="ECO:0000259" key="9">
    <source>
        <dbReference type="PROSITE" id="PS50053"/>
    </source>
</evidence>
<dbReference type="Proteomes" id="UP001431209">
    <property type="component" value="Unassembled WGS sequence"/>
</dbReference>
<dbReference type="InterPro" id="IPR044079">
    <property type="entry name" value="Ubl_TBCE"/>
</dbReference>
<sequence>MEDIKVGNRFIYDGADKGIIKYIGKLEGSKEPDAVWVGVEWENNGRGKNDGEAFGKRYFQTNPSSASFIKHGVFTKNANVEVSFLSAMVDKYKQEGDSEMSFSKNITATLVGREKVEKLLSQIDKLRKVGLQGKGITHVESEVANYTPLIEDVDLAGNMLDHFPMEFTKLRLKTLLLSHNPIKTPPSGLFEHLKVLVLNGIPWTIQTLGQALQFTPVLEELHFRDNQVVDLGDIKWGNLKTLYLAGNKLSQWSEIEKLGSIPTLEWLVLTKNQLTSVQYKPGSFQNLRALSIGDNQINSYETVNELNNFPNLNEVRMDNNPISNLHGLIDTRQFVIGRIKKLSILNGSEVKNKERIDSEKYYLRFIGNERFKLLEKNKKDQDFMNFNPRYQELSAKYGDPLELLMEFKERSRETVVKKARADTVSLIIKNEINNEEINKKFAKSLTVHKMKQLIQRLWKIDPSKQRLFYVESRSTPNLMDDNYKEIGFYGIDDGGHILVQIIDEEKEKKEAMERHHSQIERMKKQEGDADQQVQWKKLM</sequence>
<dbReference type="Gene3D" id="3.10.20.90">
    <property type="entry name" value="Phosphatidylinositol 3-kinase Catalytic Subunit, Chain A, domain 1"/>
    <property type="match status" value="1"/>
</dbReference>
<dbReference type="PANTHER" id="PTHR18849:SF0">
    <property type="entry name" value="CILIA- AND FLAGELLA-ASSOCIATED PROTEIN 410-RELATED"/>
    <property type="match status" value="1"/>
</dbReference>
<keyword evidence="5" id="KW-0677">Repeat</keyword>
<keyword evidence="3" id="KW-0963">Cytoplasm</keyword>
<dbReference type="InterPro" id="IPR000626">
    <property type="entry name" value="Ubiquitin-like_dom"/>
</dbReference>
<name>A0AAW2Z377_9EUKA</name>
<evidence type="ECO:0000313" key="11">
    <source>
        <dbReference type="EMBL" id="KAL0483820.1"/>
    </source>
</evidence>
<dbReference type="Pfam" id="PF14560">
    <property type="entry name" value="Ubiquitin_2"/>
    <property type="match status" value="1"/>
</dbReference>
<feature type="domain" description="Ubiquitin-like" evidence="9">
    <location>
        <begin position="424"/>
        <end position="499"/>
    </location>
</feature>
<dbReference type="SUPFAM" id="SSF74924">
    <property type="entry name" value="Cap-Gly domain"/>
    <property type="match status" value="1"/>
</dbReference>
<evidence type="ECO:0000259" key="10">
    <source>
        <dbReference type="PROSITE" id="PS50245"/>
    </source>
</evidence>
<evidence type="ECO:0000256" key="8">
    <source>
        <dbReference type="SAM" id="MobiDB-lite"/>
    </source>
</evidence>
<dbReference type="AlphaFoldDB" id="A0AAW2Z377"/>
<comment type="similarity">
    <text evidence="2">Belongs to the TBCE family.</text>
</comment>
<evidence type="ECO:0000256" key="5">
    <source>
        <dbReference type="ARBA" id="ARBA00022737"/>
    </source>
</evidence>
<dbReference type="InterPro" id="IPR000938">
    <property type="entry name" value="CAP-Gly_domain"/>
</dbReference>
<accession>A0AAW2Z377</accession>
<keyword evidence="12" id="KW-1185">Reference proteome</keyword>
<dbReference type="PANTHER" id="PTHR18849">
    <property type="entry name" value="LEUCINE RICH REPEAT PROTEIN"/>
    <property type="match status" value="1"/>
</dbReference>
<dbReference type="InterPro" id="IPR029071">
    <property type="entry name" value="Ubiquitin-like_domsf"/>
</dbReference>
<dbReference type="SUPFAM" id="SSF54236">
    <property type="entry name" value="Ubiquitin-like"/>
    <property type="match status" value="1"/>
</dbReference>
<reference evidence="11 12" key="1">
    <citation type="submission" date="2024-03" db="EMBL/GenBank/DDBJ databases">
        <title>The Acrasis kona genome and developmental transcriptomes reveal deep origins of eukaryotic multicellular pathways.</title>
        <authorList>
            <person name="Sheikh S."/>
            <person name="Fu C.-J."/>
            <person name="Brown M.W."/>
            <person name="Baldauf S.L."/>
        </authorList>
    </citation>
    <scope>NUCLEOTIDE SEQUENCE [LARGE SCALE GENOMIC DNA]</scope>
    <source>
        <strain evidence="11 12">ATCC MYA-3509</strain>
    </source>
</reference>
<dbReference type="GO" id="GO:0005856">
    <property type="term" value="C:cytoskeleton"/>
    <property type="evidence" value="ECO:0007669"/>
    <property type="project" value="UniProtKB-SubCell"/>
</dbReference>